<keyword evidence="2" id="KW-0808">Transferase</keyword>
<comment type="caution">
    <text evidence="2">The sequence shown here is derived from an EMBL/GenBank/DDBJ whole genome shotgun (WGS) entry which is preliminary data.</text>
</comment>
<proteinExistence type="predicted"/>
<dbReference type="Proteomes" id="UP001519887">
    <property type="component" value="Unassembled WGS sequence"/>
</dbReference>
<evidence type="ECO:0000259" key="1">
    <source>
        <dbReference type="Pfam" id="PF02870"/>
    </source>
</evidence>
<dbReference type="Pfam" id="PF02870">
    <property type="entry name" value="Methyltransf_1N"/>
    <property type="match status" value="1"/>
</dbReference>
<evidence type="ECO:0000313" key="3">
    <source>
        <dbReference type="Proteomes" id="UP001519887"/>
    </source>
</evidence>
<sequence>MENKTKTAVYWTLLIHEDWSLHIAATSEGLCFVGSQNHPLEELSDWAKARIPGSELIRDDERLLPYAAELIEYLQGTRTSFTAPFDFPGTPF</sequence>
<dbReference type="InterPro" id="IPR036631">
    <property type="entry name" value="MGMT_N_sf"/>
</dbReference>
<dbReference type="Gene3D" id="3.30.160.70">
    <property type="entry name" value="Methylated DNA-protein cysteine methyltransferase domain"/>
    <property type="match status" value="1"/>
</dbReference>
<keyword evidence="3" id="KW-1185">Reference proteome</keyword>
<dbReference type="InterPro" id="IPR008332">
    <property type="entry name" value="MethylG_MeTrfase_N"/>
</dbReference>
<reference evidence="2 3" key="1">
    <citation type="submission" date="2021-07" db="EMBL/GenBank/DDBJ databases">
        <title>Paenibacillus radiodurans sp. nov., isolated from the southeastern edge of Tengger Desert.</title>
        <authorList>
            <person name="Zhang G."/>
        </authorList>
    </citation>
    <scope>NUCLEOTIDE SEQUENCE [LARGE SCALE GENOMIC DNA]</scope>
    <source>
        <strain evidence="2 3">CCM 7311</strain>
    </source>
</reference>
<gene>
    <name evidence="2" type="ORF">K0U00_33880</name>
</gene>
<organism evidence="2 3">
    <name type="scientific">Paenibacillus sepulcri</name>
    <dbReference type="NCBI Taxonomy" id="359917"/>
    <lineage>
        <taxon>Bacteria</taxon>
        <taxon>Bacillati</taxon>
        <taxon>Bacillota</taxon>
        <taxon>Bacilli</taxon>
        <taxon>Bacillales</taxon>
        <taxon>Paenibacillaceae</taxon>
        <taxon>Paenibacillus</taxon>
    </lineage>
</organism>
<dbReference type="GO" id="GO:0032259">
    <property type="term" value="P:methylation"/>
    <property type="evidence" value="ECO:0007669"/>
    <property type="project" value="UniProtKB-KW"/>
</dbReference>
<feature type="non-terminal residue" evidence="2">
    <location>
        <position position="92"/>
    </location>
</feature>
<protein>
    <submittedName>
        <fullName evidence="2">Cysteine methyltransferase</fullName>
    </submittedName>
</protein>
<dbReference type="EMBL" id="JAHZIK010001460">
    <property type="protein sequence ID" value="MBW7459052.1"/>
    <property type="molecule type" value="Genomic_DNA"/>
</dbReference>
<evidence type="ECO:0000313" key="2">
    <source>
        <dbReference type="EMBL" id="MBW7459052.1"/>
    </source>
</evidence>
<name>A0ABS7CDP5_9BACL</name>
<dbReference type="SUPFAM" id="SSF53155">
    <property type="entry name" value="Methylated DNA-protein cysteine methyltransferase domain"/>
    <property type="match status" value="1"/>
</dbReference>
<feature type="domain" description="Methylguanine DNA methyltransferase ribonuclease-like" evidence="1">
    <location>
        <begin position="9"/>
        <end position="87"/>
    </location>
</feature>
<accession>A0ABS7CDP5</accession>
<dbReference type="GO" id="GO:0008168">
    <property type="term" value="F:methyltransferase activity"/>
    <property type="evidence" value="ECO:0007669"/>
    <property type="project" value="UniProtKB-KW"/>
</dbReference>
<keyword evidence="2" id="KW-0489">Methyltransferase</keyword>